<sequence>MVVDTFQFSAEVDPVLRMNEEDVRRTSIAAAQKAIQLPGEKDSTWIFRHKTRLLIFLISTLGLTIVMANSLVFNFTVICMVEPGEEYLLLNETVPGATQPDFIYSDAERSWLFSAIAMGTLVGTLPITHLSSRYGIRLTFTIYGLISALATLLTPICVSIGMPFVFAMRVLQGVGVSTSWPVMGAIVAEWSSLAQSGMAVALLSCHLQLGAVVTMPLSGTLCESSFGWQGAFYVQGVATIIIVAIFFWFYRDTAAEHKNVSQKELRQIQEGKIVRVLEEDEYEPIPYGPIFRDKCIIGILFSCFGGNFGFQTFFQYGPVYLNKVLKFDVTNTGFAAAVPYLLAILVKFIAGPLSDNIPGFSAKARVILFASVSQFCMAGCFLGLALMPVELSVLAQLCYTAAIIFSGLNCVGVIKSTQLVSGRFVHFLMAINGFSNSAIVLALPGIVTLFAPTNSKEEWSRLFIFVCVLVVIVTVIFDLTAEVTPRAWAGGDTRRKKNVVAPYQDGEKRFEIEAEALGDTEAVERVLRRKRESVQSQTFSQTGRRLSILSLPRGYKAI</sequence>
<reference evidence="4" key="2">
    <citation type="submission" date="2020-09" db="EMBL/GenBank/DDBJ databases">
        <authorList>
            <person name="Kikuchi T."/>
        </authorList>
    </citation>
    <scope>NUCLEOTIDE SEQUENCE</scope>
    <source>
        <strain evidence="4">Ka4C1</strain>
    </source>
</reference>
<accession>A0A1I7RVF4</accession>
<evidence type="ECO:0000313" key="5">
    <source>
        <dbReference type="Proteomes" id="UP000095284"/>
    </source>
</evidence>
<dbReference type="Proteomes" id="UP000095284">
    <property type="component" value="Unplaced"/>
</dbReference>
<feature type="transmembrane region" description="Helical" evidence="2">
    <location>
        <begin position="142"/>
        <end position="164"/>
    </location>
</feature>
<feature type="transmembrane region" description="Helical" evidence="2">
    <location>
        <begin position="426"/>
        <end position="450"/>
    </location>
</feature>
<dbReference type="WBParaSite" id="BXY_0471500.1">
    <property type="protein sequence ID" value="BXY_0471500.1"/>
    <property type="gene ID" value="BXY_0471500"/>
</dbReference>
<dbReference type="SUPFAM" id="SSF103473">
    <property type="entry name" value="MFS general substrate transporter"/>
    <property type="match status" value="1"/>
</dbReference>
<reference evidence="7" key="1">
    <citation type="submission" date="2016-11" db="UniProtKB">
        <authorList>
            <consortium name="WormBaseParasite"/>
        </authorList>
    </citation>
    <scope>IDENTIFICATION</scope>
</reference>
<keyword evidence="2" id="KW-1133">Transmembrane helix</keyword>
<dbReference type="InterPro" id="IPR011701">
    <property type="entry name" value="MFS"/>
</dbReference>
<dbReference type="Gene3D" id="1.20.1250.20">
    <property type="entry name" value="MFS general substrate transporter like domains"/>
    <property type="match status" value="2"/>
</dbReference>
<dbReference type="eggNOG" id="KOG2532">
    <property type="taxonomic scope" value="Eukaryota"/>
</dbReference>
<evidence type="ECO:0000313" key="6">
    <source>
        <dbReference type="Proteomes" id="UP000659654"/>
    </source>
</evidence>
<dbReference type="InterPro" id="IPR036259">
    <property type="entry name" value="MFS_trans_sf"/>
</dbReference>
<dbReference type="PANTHER" id="PTHR45757">
    <property type="entry name" value="PROTEIN CBG23364-RELATED"/>
    <property type="match status" value="1"/>
</dbReference>
<dbReference type="PANTHER" id="PTHR45757:SF11">
    <property type="entry name" value="MAJOR FACILITATOR SUPERFAMILY (MFS) PROFILE DOMAIN-CONTAINING PROTEIN"/>
    <property type="match status" value="1"/>
</dbReference>
<comment type="subcellular location">
    <subcellularLocation>
        <location evidence="1">Membrane</location>
        <topology evidence="1">Multi-pass membrane protein</topology>
    </subcellularLocation>
</comment>
<feature type="transmembrane region" description="Helical" evidence="2">
    <location>
        <begin position="295"/>
        <end position="314"/>
    </location>
</feature>
<feature type="transmembrane region" description="Helical" evidence="2">
    <location>
        <begin position="334"/>
        <end position="354"/>
    </location>
</feature>
<dbReference type="PROSITE" id="PS50850">
    <property type="entry name" value="MFS"/>
    <property type="match status" value="1"/>
</dbReference>
<feature type="domain" description="Major facilitator superfamily (MFS) profile" evidence="3">
    <location>
        <begin position="55"/>
        <end position="484"/>
    </location>
</feature>
<keyword evidence="6" id="KW-1185">Reference proteome</keyword>
<dbReference type="GO" id="GO:0022857">
    <property type="term" value="F:transmembrane transporter activity"/>
    <property type="evidence" value="ECO:0007669"/>
    <property type="project" value="InterPro"/>
</dbReference>
<dbReference type="EMBL" id="CAJFDI010000001">
    <property type="protein sequence ID" value="CAD5210655.1"/>
    <property type="molecule type" value="Genomic_DNA"/>
</dbReference>
<feature type="transmembrane region" description="Helical" evidence="2">
    <location>
        <begin position="111"/>
        <end position="130"/>
    </location>
</feature>
<feature type="transmembrane region" description="Helical" evidence="2">
    <location>
        <begin position="393"/>
        <end position="414"/>
    </location>
</feature>
<evidence type="ECO:0000259" key="3">
    <source>
        <dbReference type="PROSITE" id="PS50850"/>
    </source>
</evidence>
<dbReference type="Pfam" id="PF07690">
    <property type="entry name" value="MFS_1"/>
    <property type="match status" value="1"/>
</dbReference>
<keyword evidence="2" id="KW-0812">Transmembrane</keyword>
<dbReference type="OrthoDB" id="2985014at2759"/>
<feature type="transmembrane region" description="Helical" evidence="2">
    <location>
        <begin position="462"/>
        <end position="481"/>
    </location>
</feature>
<gene>
    <name evidence="4" type="ORF">BXYJ_LOCUS2037</name>
</gene>
<feature type="transmembrane region" description="Helical" evidence="2">
    <location>
        <begin position="366"/>
        <end position="387"/>
    </location>
</feature>
<dbReference type="GO" id="GO:0016020">
    <property type="term" value="C:membrane"/>
    <property type="evidence" value="ECO:0007669"/>
    <property type="project" value="UniProtKB-SubCell"/>
</dbReference>
<protein>
    <submittedName>
        <fullName evidence="4">(pine wood nematode) hypothetical protein</fullName>
    </submittedName>
    <submittedName>
        <fullName evidence="7">MFS domain-containing protein</fullName>
    </submittedName>
</protein>
<dbReference type="Proteomes" id="UP000659654">
    <property type="component" value="Unassembled WGS sequence"/>
</dbReference>
<dbReference type="SMR" id="A0A1I7RVF4"/>
<feature type="transmembrane region" description="Helical" evidence="2">
    <location>
        <begin position="230"/>
        <end position="250"/>
    </location>
</feature>
<dbReference type="Proteomes" id="UP000582659">
    <property type="component" value="Unassembled WGS sequence"/>
</dbReference>
<proteinExistence type="predicted"/>
<evidence type="ECO:0000313" key="7">
    <source>
        <dbReference type="WBParaSite" id="BXY_0471500.1"/>
    </source>
</evidence>
<feature type="transmembrane region" description="Helical" evidence="2">
    <location>
        <begin position="53"/>
        <end position="78"/>
    </location>
</feature>
<name>A0A1I7RVF4_BURXY</name>
<dbReference type="AlphaFoldDB" id="A0A1I7RVF4"/>
<evidence type="ECO:0000313" key="4">
    <source>
        <dbReference type="EMBL" id="CAD5210655.1"/>
    </source>
</evidence>
<evidence type="ECO:0000256" key="1">
    <source>
        <dbReference type="ARBA" id="ARBA00004141"/>
    </source>
</evidence>
<dbReference type="EMBL" id="CAJFCV020000001">
    <property type="protein sequence ID" value="CAG9086764.1"/>
    <property type="molecule type" value="Genomic_DNA"/>
</dbReference>
<dbReference type="InterPro" id="IPR020846">
    <property type="entry name" value="MFS_dom"/>
</dbReference>
<organism evidence="5 7">
    <name type="scientific">Bursaphelenchus xylophilus</name>
    <name type="common">Pinewood nematode worm</name>
    <name type="synonym">Aphelenchoides xylophilus</name>
    <dbReference type="NCBI Taxonomy" id="6326"/>
    <lineage>
        <taxon>Eukaryota</taxon>
        <taxon>Metazoa</taxon>
        <taxon>Ecdysozoa</taxon>
        <taxon>Nematoda</taxon>
        <taxon>Chromadorea</taxon>
        <taxon>Rhabditida</taxon>
        <taxon>Tylenchina</taxon>
        <taxon>Tylenchomorpha</taxon>
        <taxon>Aphelenchoidea</taxon>
        <taxon>Aphelenchoididae</taxon>
        <taxon>Bursaphelenchus</taxon>
    </lineage>
</organism>
<evidence type="ECO:0000256" key="2">
    <source>
        <dbReference type="SAM" id="Phobius"/>
    </source>
</evidence>
<keyword evidence="2" id="KW-0472">Membrane</keyword>